<dbReference type="InterPro" id="IPR040521">
    <property type="entry name" value="KDZ"/>
</dbReference>
<accession>A0A9P7JI31</accession>
<dbReference type="Pfam" id="PF18758">
    <property type="entry name" value="KDZ"/>
    <property type="match status" value="1"/>
</dbReference>
<dbReference type="OrthoDB" id="2675957at2759"/>
<sequence length="205" mass="23375">MPLLLTVVISYDITCQWKLNLMKRMNELPEHLWMPVAVTLTAFMFGILKFHCPVHKEKCAIPHSLNLMPGVGWTDGEGIECNWAEMNHIASSMKEMGYAGLRLSLWRKLLNAVKEQGHHQSILCDFNLAIDDARQGEWTEMIDAWECDKSSPNPYVHSKISLSEAQVCANLVDNKKIYISNRHQLLHEVTPSSFINMGLVLEDVQ</sequence>
<comment type="caution">
    <text evidence="1">The sequence shown here is derived from an EMBL/GenBank/DDBJ whole genome shotgun (WGS) entry which is preliminary data.</text>
</comment>
<dbReference type="AlphaFoldDB" id="A0A9P7JI31"/>
<gene>
    <name evidence="1" type="ORF">BJ212DRAFT_1476713</name>
</gene>
<reference evidence="1" key="1">
    <citation type="journal article" date="2020" name="New Phytol.">
        <title>Comparative genomics reveals dynamic genome evolution in host specialist ectomycorrhizal fungi.</title>
        <authorList>
            <person name="Lofgren L.A."/>
            <person name="Nguyen N.H."/>
            <person name="Vilgalys R."/>
            <person name="Ruytinx J."/>
            <person name="Liao H.L."/>
            <person name="Branco S."/>
            <person name="Kuo A."/>
            <person name="LaButti K."/>
            <person name="Lipzen A."/>
            <person name="Andreopoulos W."/>
            <person name="Pangilinan J."/>
            <person name="Riley R."/>
            <person name="Hundley H."/>
            <person name="Na H."/>
            <person name="Barry K."/>
            <person name="Grigoriev I.V."/>
            <person name="Stajich J.E."/>
            <person name="Kennedy P.G."/>
        </authorList>
    </citation>
    <scope>NUCLEOTIDE SEQUENCE</scope>
    <source>
        <strain evidence="1">MN1</strain>
    </source>
</reference>
<dbReference type="GeneID" id="64633431"/>
<organism evidence="1 2">
    <name type="scientific">Suillus subaureus</name>
    <dbReference type="NCBI Taxonomy" id="48587"/>
    <lineage>
        <taxon>Eukaryota</taxon>
        <taxon>Fungi</taxon>
        <taxon>Dikarya</taxon>
        <taxon>Basidiomycota</taxon>
        <taxon>Agaricomycotina</taxon>
        <taxon>Agaricomycetes</taxon>
        <taxon>Agaricomycetidae</taxon>
        <taxon>Boletales</taxon>
        <taxon>Suillineae</taxon>
        <taxon>Suillaceae</taxon>
        <taxon>Suillus</taxon>
    </lineage>
</organism>
<protein>
    <submittedName>
        <fullName evidence="1">Uncharacterized protein</fullName>
    </submittedName>
</protein>
<evidence type="ECO:0000313" key="2">
    <source>
        <dbReference type="Proteomes" id="UP000807769"/>
    </source>
</evidence>
<keyword evidence="2" id="KW-1185">Reference proteome</keyword>
<dbReference type="Proteomes" id="UP000807769">
    <property type="component" value="Unassembled WGS sequence"/>
</dbReference>
<dbReference type="RefSeq" id="XP_041197918.1">
    <property type="nucleotide sequence ID" value="XM_041339415.1"/>
</dbReference>
<evidence type="ECO:0000313" key="1">
    <source>
        <dbReference type="EMBL" id="KAG1823858.1"/>
    </source>
</evidence>
<proteinExistence type="predicted"/>
<name>A0A9P7JI31_9AGAM</name>
<dbReference type="EMBL" id="JABBWG010000004">
    <property type="protein sequence ID" value="KAG1823858.1"/>
    <property type="molecule type" value="Genomic_DNA"/>
</dbReference>